<reference evidence="5" key="1">
    <citation type="journal article" date="2014" name="Int. J. Syst. Evol. Microbiol.">
        <title>Complete genome sequence of Corynebacterium casei LMG S-19264T (=DSM 44701T), isolated from a smear-ripened cheese.</title>
        <authorList>
            <consortium name="US DOE Joint Genome Institute (JGI-PGF)"/>
            <person name="Walter F."/>
            <person name="Albersmeier A."/>
            <person name="Kalinowski J."/>
            <person name="Ruckert C."/>
        </authorList>
    </citation>
    <scope>NUCLEOTIDE SEQUENCE</scope>
    <source>
        <strain evidence="5">CGMCC 4.7308</strain>
    </source>
</reference>
<dbReference type="GO" id="GO:0015768">
    <property type="term" value="P:maltose transport"/>
    <property type="evidence" value="ECO:0007669"/>
    <property type="project" value="TreeGrafter"/>
</dbReference>
<dbReference type="PANTHER" id="PTHR30061">
    <property type="entry name" value="MALTOSE-BINDING PERIPLASMIC PROTEIN"/>
    <property type="match status" value="1"/>
</dbReference>
<dbReference type="RefSeq" id="WP_188942670.1">
    <property type="nucleotide sequence ID" value="NZ_BMNA01000005.1"/>
</dbReference>
<dbReference type="GO" id="GO:1901982">
    <property type="term" value="F:maltose binding"/>
    <property type="evidence" value="ECO:0007669"/>
    <property type="project" value="TreeGrafter"/>
</dbReference>
<dbReference type="SUPFAM" id="SSF53850">
    <property type="entry name" value="Periplasmic binding protein-like II"/>
    <property type="match status" value="1"/>
</dbReference>
<evidence type="ECO:0000313" key="5">
    <source>
        <dbReference type="EMBL" id="GGM07114.1"/>
    </source>
</evidence>
<feature type="compositionally biased region" description="Low complexity" evidence="4">
    <location>
        <begin position="41"/>
        <end position="61"/>
    </location>
</feature>
<dbReference type="PROSITE" id="PS51318">
    <property type="entry name" value="TAT"/>
    <property type="match status" value="1"/>
</dbReference>
<protein>
    <submittedName>
        <fullName evidence="5">Sugar ABC transporter substrate-binding protein</fullName>
    </submittedName>
</protein>
<sequence length="468" mass="49561">MTLTRRQFLGAAAGTAALAGLSACSDVHSGGGGAASSTDLPSVSQSAAGSGSAGSTASAGAKASPTAKLSGTVSFAFWGGSTGETAGFTYAKKKFEAANPGTTIEFQVSPYDGFFSGIDRGIQTGKAPDTFRVDYTTIAKYSSRGLLLDMSPYFTTAETQAFLPALWDAVKSNGVPYGVPHQTDTTCIVYDTKAFETAGITSVPDRLEDAWTWEEFADVAAKLRKTLPAAKFPFAYDWTKAGAFRWLSWLYQAGGTLLTPDLKKAAIPSDAATKALDFTKSFFTNKWVPSTGTIKTSQYSDNFFLSQTVPMSFVGDFLVPEIADPKAGYKGDWAATFMPRDKAAAADLGGNAIVARKDSSNPDLAAAWLKFLVQEDAMRYFCEQAIELPTLQSLASAELKYAFRPDVVSVCAKQATTISDTIVKESTVPAFSSINTVLGDQLELAFHDQSTEQTLAALAAAVDKALTS</sequence>
<comment type="caution">
    <text evidence="5">The sequence shown here is derived from an EMBL/GenBank/DDBJ whole genome shotgun (WGS) entry which is preliminary data.</text>
</comment>
<keyword evidence="2" id="KW-0813">Transport</keyword>
<evidence type="ECO:0000256" key="3">
    <source>
        <dbReference type="ARBA" id="ARBA00022729"/>
    </source>
</evidence>
<dbReference type="InterPro" id="IPR006059">
    <property type="entry name" value="SBP"/>
</dbReference>
<dbReference type="GO" id="GO:0042956">
    <property type="term" value="P:maltodextrin transmembrane transport"/>
    <property type="evidence" value="ECO:0007669"/>
    <property type="project" value="TreeGrafter"/>
</dbReference>
<keyword evidence="3" id="KW-0732">Signal</keyword>
<keyword evidence="6" id="KW-1185">Reference proteome</keyword>
<reference evidence="5" key="2">
    <citation type="submission" date="2020-09" db="EMBL/GenBank/DDBJ databases">
        <authorList>
            <person name="Sun Q."/>
            <person name="Zhou Y."/>
        </authorList>
    </citation>
    <scope>NUCLEOTIDE SEQUENCE</scope>
    <source>
        <strain evidence="5">CGMCC 4.7308</strain>
    </source>
</reference>
<evidence type="ECO:0000313" key="6">
    <source>
        <dbReference type="Proteomes" id="UP000655208"/>
    </source>
</evidence>
<accession>A0A917WJ29</accession>
<dbReference type="InterPro" id="IPR006311">
    <property type="entry name" value="TAT_signal"/>
</dbReference>
<organism evidence="5 6">
    <name type="scientific">Nakamurella endophytica</name>
    <dbReference type="NCBI Taxonomy" id="1748367"/>
    <lineage>
        <taxon>Bacteria</taxon>
        <taxon>Bacillati</taxon>
        <taxon>Actinomycetota</taxon>
        <taxon>Actinomycetes</taxon>
        <taxon>Nakamurellales</taxon>
        <taxon>Nakamurellaceae</taxon>
        <taxon>Nakamurella</taxon>
    </lineage>
</organism>
<name>A0A917WJ29_9ACTN</name>
<evidence type="ECO:0000256" key="4">
    <source>
        <dbReference type="SAM" id="MobiDB-lite"/>
    </source>
</evidence>
<dbReference type="AlphaFoldDB" id="A0A917WJ29"/>
<evidence type="ECO:0000256" key="1">
    <source>
        <dbReference type="ARBA" id="ARBA00008520"/>
    </source>
</evidence>
<proteinExistence type="inferred from homology"/>
<dbReference type="PROSITE" id="PS51257">
    <property type="entry name" value="PROKAR_LIPOPROTEIN"/>
    <property type="match status" value="1"/>
</dbReference>
<dbReference type="PANTHER" id="PTHR30061:SF50">
    <property type="entry name" value="MALTOSE_MALTODEXTRIN-BINDING PERIPLASMIC PROTEIN"/>
    <property type="match status" value="1"/>
</dbReference>
<dbReference type="Gene3D" id="3.40.190.10">
    <property type="entry name" value="Periplasmic binding protein-like II"/>
    <property type="match status" value="1"/>
</dbReference>
<feature type="region of interest" description="Disordered" evidence="4">
    <location>
        <begin position="34"/>
        <end position="61"/>
    </location>
</feature>
<dbReference type="GO" id="GO:0055052">
    <property type="term" value="C:ATP-binding cassette (ABC) transporter complex, substrate-binding subunit-containing"/>
    <property type="evidence" value="ECO:0007669"/>
    <property type="project" value="TreeGrafter"/>
</dbReference>
<evidence type="ECO:0000256" key="2">
    <source>
        <dbReference type="ARBA" id="ARBA00022448"/>
    </source>
</evidence>
<dbReference type="Pfam" id="PF01547">
    <property type="entry name" value="SBP_bac_1"/>
    <property type="match status" value="1"/>
</dbReference>
<dbReference type="EMBL" id="BMNA01000005">
    <property type="protein sequence ID" value="GGM07114.1"/>
    <property type="molecule type" value="Genomic_DNA"/>
</dbReference>
<comment type="similarity">
    <text evidence="1">Belongs to the bacterial solute-binding protein 1 family.</text>
</comment>
<gene>
    <name evidence="5" type="ORF">GCM10011594_28910</name>
</gene>
<dbReference type="CDD" id="cd13585">
    <property type="entry name" value="PBP2_TMBP_like"/>
    <property type="match status" value="1"/>
</dbReference>
<dbReference type="Proteomes" id="UP000655208">
    <property type="component" value="Unassembled WGS sequence"/>
</dbReference>